<evidence type="ECO:0000256" key="1">
    <source>
        <dbReference type="SAM" id="MobiDB-lite"/>
    </source>
</evidence>
<dbReference type="KEGG" id="ttr:Tter_2148"/>
<feature type="region of interest" description="Disordered" evidence="1">
    <location>
        <begin position="44"/>
        <end position="68"/>
    </location>
</feature>
<feature type="compositionally biased region" description="Basic and acidic residues" evidence="1">
    <location>
        <begin position="49"/>
        <end position="68"/>
    </location>
</feature>
<dbReference type="RefSeq" id="WP_012876080.1">
    <property type="nucleotide sequence ID" value="NC_013526.1"/>
</dbReference>
<proteinExistence type="predicted"/>
<organism evidence="2 3">
    <name type="scientific">Thermobaculum terrenum (strain ATCC BAA-798 / CCMEE 7001 / YNP1)</name>
    <dbReference type="NCBI Taxonomy" id="525904"/>
    <lineage>
        <taxon>Bacteria</taxon>
        <taxon>Bacillati</taxon>
        <taxon>Chloroflexota</taxon>
        <taxon>Chloroflexia</taxon>
        <taxon>Candidatus Thermobaculales</taxon>
        <taxon>Candidatus Thermobaculaceae</taxon>
        <taxon>Thermobaculum</taxon>
    </lineage>
</organism>
<gene>
    <name evidence="2" type="ordered locus">Tter_2148</name>
</gene>
<accession>D1CH28</accession>
<dbReference type="EMBL" id="CP001826">
    <property type="protein sequence ID" value="ACZ43049.1"/>
    <property type="molecule type" value="Genomic_DNA"/>
</dbReference>
<evidence type="ECO:0000313" key="2">
    <source>
        <dbReference type="EMBL" id="ACZ43049.1"/>
    </source>
</evidence>
<name>D1CH28_THET1</name>
<feature type="region of interest" description="Disordered" evidence="1">
    <location>
        <begin position="1"/>
        <end position="20"/>
    </location>
</feature>
<sequence>MLPPRQAVGQPAQPQRQDCPLQREWDRYLLRVDTRNHLRALRMEQGPAAKRDGRPLWYRDRPTSYHRG</sequence>
<keyword evidence="3" id="KW-1185">Reference proteome</keyword>
<dbReference type="HOGENOM" id="CLU_2792681_0_0_0"/>
<evidence type="ECO:0000313" key="3">
    <source>
        <dbReference type="Proteomes" id="UP000000323"/>
    </source>
</evidence>
<dbReference type="STRING" id="525904.Tter_2148"/>
<reference evidence="3" key="1">
    <citation type="journal article" date="2010" name="Stand. Genomic Sci.">
        <title>Complete genome sequence of 'Thermobaculum terrenum' type strain (YNP1).</title>
        <authorList>
            <person name="Kiss H."/>
            <person name="Cleland D."/>
            <person name="Lapidus A."/>
            <person name="Lucas S."/>
            <person name="Glavina Del Rio T."/>
            <person name="Nolan M."/>
            <person name="Tice H."/>
            <person name="Han C."/>
            <person name="Goodwin L."/>
            <person name="Pitluck S."/>
            <person name="Liolios K."/>
            <person name="Ivanova N."/>
            <person name="Mavromatis K."/>
            <person name="Ovchinnikova G."/>
            <person name="Pati A."/>
            <person name="Chen A."/>
            <person name="Palaniappan K."/>
            <person name="Land M."/>
            <person name="Hauser L."/>
            <person name="Chang Y."/>
            <person name="Jeffries C."/>
            <person name="Lu M."/>
            <person name="Brettin T."/>
            <person name="Detter J."/>
            <person name="Goker M."/>
            <person name="Tindall B."/>
            <person name="Beck B."/>
            <person name="McDermott T."/>
            <person name="Woyke T."/>
            <person name="Bristow J."/>
            <person name="Eisen J."/>
            <person name="Markowitz V."/>
            <person name="Hugenholtz P."/>
            <person name="Kyrpides N."/>
            <person name="Klenk H."/>
            <person name="Cheng J."/>
        </authorList>
    </citation>
    <scope>NUCLEOTIDE SEQUENCE [LARGE SCALE GENOMIC DNA]</scope>
    <source>
        <strain evidence="3">ATCC BAA-798 / YNP1</strain>
    </source>
</reference>
<protein>
    <submittedName>
        <fullName evidence="2">Uncharacterized protein</fullName>
    </submittedName>
</protein>
<dbReference type="Proteomes" id="UP000000323">
    <property type="component" value="Chromosome 2"/>
</dbReference>
<dbReference type="AlphaFoldDB" id="D1CH28"/>